<accession>A0A8H4VI40</accession>
<gene>
    <name evidence="3" type="ORF">G7Y89_g15662</name>
</gene>
<dbReference type="OrthoDB" id="3557951at2759"/>
<feature type="domain" description="Retrotransposon gag" evidence="2">
    <location>
        <begin position="9"/>
        <end position="84"/>
    </location>
</feature>
<keyword evidence="4" id="KW-1185">Reference proteome</keyword>
<comment type="caution">
    <text evidence="3">The sequence shown here is derived from an EMBL/GenBank/DDBJ whole genome shotgun (WGS) entry which is preliminary data.</text>
</comment>
<reference evidence="3 4" key="1">
    <citation type="submission" date="2020-03" db="EMBL/GenBank/DDBJ databases">
        <title>Draft Genome Sequence of Cudoniella acicularis.</title>
        <authorList>
            <person name="Buettner E."/>
            <person name="Kellner H."/>
        </authorList>
    </citation>
    <scope>NUCLEOTIDE SEQUENCE [LARGE SCALE GENOMIC DNA]</scope>
    <source>
        <strain evidence="3 4">DSM 108380</strain>
    </source>
</reference>
<evidence type="ECO:0000259" key="2">
    <source>
        <dbReference type="Pfam" id="PF03732"/>
    </source>
</evidence>
<feature type="region of interest" description="Disordered" evidence="1">
    <location>
        <begin position="112"/>
        <end position="176"/>
    </location>
</feature>
<feature type="compositionally biased region" description="Polar residues" evidence="1">
    <location>
        <begin position="125"/>
        <end position="142"/>
    </location>
</feature>
<protein>
    <recommendedName>
        <fullName evidence="2">Retrotransposon gag domain-containing protein</fullName>
    </recommendedName>
</protein>
<name>A0A8H4VI40_9HELO</name>
<feature type="compositionally biased region" description="Polar residues" evidence="1">
    <location>
        <begin position="164"/>
        <end position="176"/>
    </location>
</feature>
<dbReference type="EMBL" id="JAAMPI010002581">
    <property type="protein sequence ID" value="KAF4611351.1"/>
    <property type="molecule type" value="Genomic_DNA"/>
</dbReference>
<dbReference type="Proteomes" id="UP000566819">
    <property type="component" value="Unassembled WGS sequence"/>
</dbReference>
<dbReference type="InterPro" id="IPR005162">
    <property type="entry name" value="Retrotrans_gag_dom"/>
</dbReference>
<proteinExistence type="predicted"/>
<dbReference type="AlphaFoldDB" id="A0A8H4VI40"/>
<evidence type="ECO:0000313" key="3">
    <source>
        <dbReference type="EMBL" id="KAF4611351.1"/>
    </source>
</evidence>
<evidence type="ECO:0000313" key="4">
    <source>
        <dbReference type="Proteomes" id="UP000566819"/>
    </source>
</evidence>
<sequence>MVLPQLTQAEEDERWNYEAILSQLSRVYDNPNKVQEAEDRLYALKQGSDSAPVYIAKFERVLYEARGQDWPDVNKIAAFRNGLSSSIRSRLAQQLSLPRDYSKFVRVVQQLSGHSVAPPPPPPSASTNHQSRPSYTPASSSRPPHIVQRSEPINLTRWKKAVRTSATPGSVSGNTA</sequence>
<organism evidence="3 4">
    <name type="scientific">Cudoniella acicularis</name>
    <dbReference type="NCBI Taxonomy" id="354080"/>
    <lineage>
        <taxon>Eukaryota</taxon>
        <taxon>Fungi</taxon>
        <taxon>Dikarya</taxon>
        <taxon>Ascomycota</taxon>
        <taxon>Pezizomycotina</taxon>
        <taxon>Leotiomycetes</taxon>
        <taxon>Helotiales</taxon>
        <taxon>Tricladiaceae</taxon>
        <taxon>Cudoniella</taxon>
    </lineage>
</organism>
<evidence type="ECO:0000256" key="1">
    <source>
        <dbReference type="SAM" id="MobiDB-lite"/>
    </source>
</evidence>
<dbReference type="Pfam" id="PF03732">
    <property type="entry name" value="Retrotrans_gag"/>
    <property type="match status" value="1"/>
</dbReference>